<evidence type="ECO:0000313" key="2">
    <source>
        <dbReference type="Proteomes" id="UP000319383"/>
    </source>
</evidence>
<evidence type="ECO:0008006" key="3">
    <source>
        <dbReference type="Google" id="ProtNLM"/>
    </source>
</evidence>
<dbReference type="OrthoDB" id="9867202at2"/>
<reference evidence="1 2" key="1">
    <citation type="submission" date="2019-02" db="EMBL/GenBank/DDBJ databases">
        <title>Deep-cultivation of Planctomycetes and their phenomic and genomic characterization uncovers novel biology.</title>
        <authorList>
            <person name="Wiegand S."/>
            <person name="Jogler M."/>
            <person name="Boedeker C."/>
            <person name="Pinto D."/>
            <person name="Vollmers J."/>
            <person name="Rivas-Marin E."/>
            <person name="Kohn T."/>
            <person name="Peeters S.H."/>
            <person name="Heuer A."/>
            <person name="Rast P."/>
            <person name="Oberbeckmann S."/>
            <person name="Bunk B."/>
            <person name="Jeske O."/>
            <person name="Meyerdierks A."/>
            <person name="Storesund J.E."/>
            <person name="Kallscheuer N."/>
            <person name="Luecker S."/>
            <person name="Lage O.M."/>
            <person name="Pohl T."/>
            <person name="Merkel B.J."/>
            <person name="Hornburger P."/>
            <person name="Mueller R.-W."/>
            <person name="Bruemmer F."/>
            <person name="Labrenz M."/>
            <person name="Spormann A.M."/>
            <person name="Op den Camp H."/>
            <person name="Overmann J."/>
            <person name="Amann R."/>
            <person name="Jetten M.S.M."/>
            <person name="Mascher T."/>
            <person name="Medema M.H."/>
            <person name="Devos D.P."/>
            <person name="Kaster A.-K."/>
            <person name="Ovreas L."/>
            <person name="Rohde M."/>
            <person name="Galperin M.Y."/>
            <person name="Jogler C."/>
        </authorList>
    </citation>
    <scope>NUCLEOTIDE SEQUENCE [LARGE SCALE GENOMIC DNA]</scope>
    <source>
        <strain evidence="1 2">Mal52</strain>
    </source>
</reference>
<dbReference type="RefSeq" id="WP_145378258.1">
    <property type="nucleotide sequence ID" value="NZ_CP036270.1"/>
</dbReference>
<evidence type="ECO:0000313" key="1">
    <source>
        <dbReference type="EMBL" id="QDU45701.1"/>
    </source>
</evidence>
<accession>A0A517ZT90</accession>
<name>A0A517ZT90_9PLAN</name>
<dbReference type="EMBL" id="CP036276">
    <property type="protein sequence ID" value="QDU45701.1"/>
    <property type="molecule type" value="Genomic_DNA"/>
</dbReference>
<gene>
    <name evidence="1" type="ORF">Mal52_41960</name>
</gene>
<protein>
    <recommendedName>
        <fullName evidence="3">DUF3887 domain-containing protein</fullName>
    </recommendedName>
</protein>
<dbReference type="Proteomes" id="UP000319383">
    <property type="component" value="Chromosome"/>
</dbReference>
<proteinExistence type="predicted"/>
<dbReference type="AlphaFoldDB" id="A0A517ZT90"/>
<keyword evidence="2" id="KW-1185">Reference proteome</keyword>
<dbReference type="KEGG" id="sdyn:Mal52_41960"/>
<sequence length="167" mass="19000">MQGRYLFALILVAICLGFAIQPHITAEMYNFQPPPGTPLDDDVSEIGSRVSIFLRGLVNGRTDEAVNDLLEGSPLEQDGEKLAQLKIQIDQSEQQFGKFLRSEKLQLEPIGGSIIRAVYVLHCRRFPVIWRLTFHRDDATREWVLVALSYDTKYDDVPTTEPPRRSL</sequence>
<organism evidence="1 2">
    <name type="scientific">Symmachiella dynata</name>
    <dbReference type="NCBI Taxonomy" id="2527995"/>
    <lineage>
        <taxon>Bacteria</taxon>
        <taxon>Pseudomonadati</taxon>
        <taxon>Planctomycetota</taxon>
        <taxon>Planctomycetia</taxon>
        <taxon>Planctomycetales</taxon>
        <taxon>Planctomycetaceae</taxon>
        <taxon>Symmachiella</taxon>
    </lineage>
</organism>